<dbReference type="Proteomes" id="UP001596139">
    <property type="component" value="Unassembled WGS sequence"/>
</dbReference>
<evidence type="ECO:0000313" key="2">
    <source>
        <dbReference type="EMBL" id="MFC6065380.1"/>
    </source>
</evidence>
<accession>A0ABW1MNQ5</accession>
<evidence type="ECO:0000313" key="3">
    <source>
        <dbReference type="Proteomes" id="UP001596139"/>
    </source>
</evidence>
<feature type="region of interest" description="Disordered" evidence="1">
    <location>
        <begin position="1"/>
        <end position="63"/>
    </location>
</feature>
<dbReference type="EMBL" id="JBHSPX010000007">
    <property type="protein sequence ID" value="MFC6065380.1"/>
    <property type="molecule type" value="Genomic_DNA"/>
</dbReference>
<name>A0ABW1MNQ5_9ACTN</name>
<organism evidence="2 3">
    <name type="scientific">Streptomyces ochraceiscleroticus</name>
    <dbReference type="NCBI Taxonomy" id="47761"/>
    <lineage>
        <taxon>Bacteria</taxon>
        <taxon>Bacillati</taxon>
        <taxon>Actinomycetota</taxon>
        <taxon>Actinomycetes</taxon>
        <taxon>Kitasatosporales</taxon>
        <taxon>Streptomycetaceae</taxon>
        <taxon>Streptomyces</taxon>
    </lineage>
</organism>
<evidence type="ECO:0000256" key="1">
    <source>
        <dbReference type="SAM" id="MobiDB-lite"/>
    </source>
</evidence>
<keyword evidence="3" id="KW-1185">Reference proteome</keyword>
<feature type="compositionally biased region" description="Basic and acidic residues" evidence="1">
    <location>
        <begin position="27"/>
        <end position="46"/>
    </location>
</feature>
<protein>
    <submittedName>
        <fullName evidence="2">DUF6381 family protein</fullName>
    </submittedName>
</protein>
<sequence>MGMDGEVGGRIRQMRDKAKELSQAAERTSDPQDRKRLQEKARKLESQAEQESSMGSGDIFPMQ</sequence>
<feature type="compositionally biased region" description="Basic and acidic residues" evidence="1">
    <location>
        <begin position="7"/>
        <end position="20"/>
    </location>
</feature>
<comment type="caution">
    <text evidence="2">The sequence shown here is derived from an EMBL/GenBank/DDBJ whole genome shotgun (WGS) entry which is preliminary data.</text>
</comment>
<dbReference type="Pfam" id="PF19908">
    <property type="entry name" value="DUF6381"/>
    <property type="match status" value="1"/>
</dbReference>
<gene>
    <name evidence="2" type="ORF">ACFP4F_22950</name>
</gene>
<dbReference type="InterPro" id="IPR045961">
    <property type="entry name" value="DUF6381"/>
</dbReference>
<dbReference type="RefSeq" id="WP_031061614.1">
    <property type="nucleotide sequence ID" value="NZ_JBHSPX010000007.1"/>
</dbReference>
<proteinExistence type="predicted"/>
<reference evidence="3" key="1">
    <citation type="journal article" date="2019" name="Int. J. Syst. Evol. Microbiol.">
        <title>The Global Catalogue of Microorganisms (GCM) 10K type strain sequencing project: providing services to taxonomists for standard genome sequencing and annotation.</title>
        <authorList>
            <consortium name="The Broad Institute Genomics Platform"/>
            <consortium name="The Broad Institute Genome Sequencing Center for Infectious Disease"/>
            <person name="Wu L."/>
            <person name="Ma J."/>
        </authorList>
    </citation>
    <scope>NUCLEOTIDE SEQUENCE [LARGE SCALE GENOMIC DNA]</scope>
    <source>
        <strain evidence="3">CGMCC 1.15180</strain>
    </source>
</reference>